<reference evidence="1 2" key="1">
    <citation type="submission" date="2021-03" db="EMBL/GenBank/DDBJ databases">
        <title>Complete Genome Sequence Data of Xenorhabdus budapestensis strain C72, a Candidate Biological Control Agent, from China.</title>
        <authorList>
            <person name="LI B."/>
            <person name="WANG S."/>
            <person name="QIU D."/>
        </authorList>
    </citation>
    <scope>NUCLEOTIDE SEQUENCE [LARGE SCALE GENOMIC DNA]</scope>
    <source>
        <strain evidence="1 2">C-7-2</strain>
    </source>
</reference>
<dbReference type="EMBL" id="CP072455">
    <property type="protein sequence ID" value="QTL38764.1"/>
    <property type="molecule type" value="Genomic_DNA"/>
</dbReference>
<accession>A0ABX7VIY7</accession>
<organism evidence="1 2">
    <name type="scientific">Xenorhabdus budapestensis</name>
    <dbReference type="NCBI Taxonomy" id="290110"/>
    <lineage>
        <taxon>Bacteria</taxon>
        <taxon>Pseudomonadati</taxon>
        <taxon>Pseudomonadota</taxon>
        <taxon>Gammaproteobacteria</taxon>
        <taxon>Enterobacterales</taxon>
        <taxon>Morganellaceae</taxon>
        <taxon>Xenorhabdus</taxon>
    </lineage>
</organism>
<gene>
    <name evidence="1" type="ORF">HGO23_12840</name>
</gene>
<dbReference type="Proteomes" id="UP000665047">
    <property type="component" value="Chromosome"/>
</dbReference>
<proteinExistence type="predicted"/>
<sequence length="99" mass="11823">MSDQKEAVAFFCYKDESQYNEFLNIFTDSQKLPATFERWKHFNEKGIHEMESEGVIPIRVYPESTIIFIDFCRIHGKELDAKGRIHFANTRAREYLRSR</sequence>
<protein>
    <submittedName>
        <fullName evidence="1">Uncharacterized protein</fullName>
    </submittedName>
</protein>
<evidence type="ECO:0000313" key="1">
    <source>
        <dbReference type="EMBL" id="QTL38764.1"/>
    </source>
</evidence>
<evidence type="ECO:0000313" key="2">
    <source>
        <dbReference type="Proteomes" id="UP000665047"/>
    </source>
</evidence>
<dbReference type="RefSeq" id="WP_209026889.1">
    <property type="nucleotide sequence ID" value="NZ_CP072455.1"/>
</dbReference>
<keyword evidence="2" id="KW-1185">Reference proteome</keyword>
<name>A0ABX7VIY7_XENBU</name>